<protein>
    <submittedName>
        <fullName evidence="1">Uncharacterized protein</fullName>
    </submittedName>
</protein>
<organism evidence="1 2">
    <name type="scientific">Tagetes erecta</name>
    <name type="common">African marigold</name>
    <dbReference type="NCBI Taxonomy" id="13708"/>
    <lineage>
        <taxon>Eukaryota</taxon>
        <taxon>Viridiplantae</taxon>
        <taxon>Streptophyta</taxon>
        <taxon>Embryophyta</taxon>
        <taxon>Tracheophyta</taxon>
        <taxon>Spermatophyta</taxon>
        <taxon>Magnoliopsida</taxon>
        <taxon>eudicotyledons</taxon>
        <taxon>Gunneridae</taxon>
        <taxon>Pentapetalae</taxon>
        <taxon>asterids</taxon>
        <taxon>campanulids</taxon>
        <taxon>Asterales</taxon>
        <taxon>Asteraceae</taxon>
        <taxon>Asteroideae</taxon>
        <taxon>Heliantheae alliance</taxon>
        <taxon>Tageteae</taxon>
        <taxon>Tagetes</taxon>
    </lineage>
</organism>
<reference evidence="1" key="1">
    <citation type="journal article" date="2023" name="bioRxiv">
        <title>Improved chromosome-level genome assembly for marigold (Tagetes erecta).</title>
        <authorList>
            <person name="Jiang F."/>
            <person name="Yuan L."/>
            <person name="Wang S."/>
            <person name="Wang H."/>
            <person name="Xu D."/>
            <person name="Wang A."/>
            <person name="Fan W."/>
        </authorList>
    </citation>
    <scope>NUCLEOTIDE SEQUENCE</scope>
    <source>
        <strain evidence="1">WSJ</strain>
        <tissue evidence="1">Leaf</tissue>
    </source>
</reference>
<sequence length="131" mass="14228">MFAVCGPHLQTSAEEEVLVVLVTGESSILEKGCYAGSVVFPECGFGNGNTERHRYVLPRQRGIATSGFARDEDLKNLTTYLNPKSLDEDETVSGGGYGREFNLRCTIIASQSSSDDSATTIRKFITLISNI</sequence>
<evidence type="ECO:0000313" key="2">
    <source>
        <dbReference type="Proteomes" id="UP001229421"/>
    </source>
</evidence>
<dbReference type="Proteomes" id="UP001229421">
    <property type="component" value="Unassembled WGS sequence"/>
</dbReference>
<comment type="caution">
    <text evidence="1">The sequence shown here is derived from an EMBL/GenBank/DDBJ whole genome shotgun (WGS) entry which is preliminary data.</text>
</comment>
<proteinExistence type="predicted"/>
<accession>A0AAD8KQY1</accession>
<dbReference type="EMBL" id="JAUHHV010000004">
    <property type="protein sequence ID" value="KAK1427462.1"/>
    <property type="molecule type" value="Genomic_DNA"/>
</dbReference>
<dbReference type="AlphaFoldDB" id="A0AAD8KQY1"/>
<name>A0AAD8KQY1_TARER</name>
<keyword evidence="2" id="KW-1185">Reference proteome</keyword>
<gene>
    <name evidence="1" type="ORF">QVD17_16148</name>
</gene>
<evidence type="ECO:0000313" key="1">
    <source>
        <dbReference type="EMBL" id="KAK1427462.1"/>
    </source>
</evidence>